<gene>
    <name evidence="3" type="ORF">Micbo1qcDRAFT_222378</name>
</gene>
<dbReference type="Proteomes" id="UP000070501">
    <property type="component" value="Unassembled WGS sequence"/>
</dbReference>
<feature type="compositionally biased region" description="Acidic residues" evidence="1">
    <location>
        <begin position="369"/>
        <end position="388"/>
    </location>
</feature>
<dbReference type="Pfam" id="PF10056">
    <property type="entry name" value="DUF2293"/>
    <property type="match status" value="1"/>
</dbReference>
<dbReference type="PANTHER" id="PTHR38113:SF2">
    <property type="entry name" value="DUF2293 DOMAIN-CONTAINING PROTEIN"/>
    <property type="match status" value="1"/>
</dbReference>
<evidence type="ECO:0000256" key="1">
    <source>
        <dbReference type="SAM" id="MobiDB-lite"/>
    </source>
</evidence>
<feature type="compositionally biased region" description="Basic and acidic residues" evidence="1">
    <location>
        <begin position="233"/>
        <end position="243"/>
    </location>
</feature>
<keyword evidence="4" id="KW-1185">Reference proteome</keyword>
<name>A0A136J668_9PEZI</name>
<feature type="domain" description="DUF2293" evidence="2">
    <location>
        <begin position="108"/>
        <end position="191"/>
    </location>
</feature>
<accession>A0A136J668</accession>
<dbReference type="OrthoDB" id="5381833at2759"/>
<feature type="region of interest" description="Disordered" evidence="1">
    <location>
        <begin position="315"/>
        <end position="388"/>
    </location>
</feature>
<feature type="region of interest" description="Disordered" evidence="1">
    <location>
        <begin position="49"/>
        <end position="69"/>
    </location>
</feature>
<reference evidence="4" key="1">
    <citation type="submission" date="2016-02" db="EMBL/GenBank/DDBJ databases">
        <title>Draft genome sequence of Microdochium bolleyi, a fungal endophyte of beachgrass.</title>
        <authorList>
            <consortium name="DOE Joint Genome Institute"/>
            <person name="David A.S."/>
            <person name="May G."/>
            <person name="Haridas S."/>
            <person name="Lim J."/>
            <person name="Wang M."/>
            <person name="Labutti K."/>
            <person name="Lipzen A."/>
            <person name="Barry K."/>
            <person name="Grigoriev I.V."/>
        </authorList>
    </citation>
    <scope>NUCLEOTIDE SEQUENCE [LARGE SCALE GENOMIC DNA]</scope>
    <source>
        <strain evidence="4">J235TASD1</strain>
    </source>
</reference>
<dbReference type="EMBL" id="KQ964248">
    <property type="protein sequence ID" value="KXJ92599.1"/>
    <property type="molecule type" value="Genomic_DNA"/>
</dbReference>
<feature type="region of interest" description="Disordered" evidence="1">
    <location>
        <begin position="190"/>
        <end position="300"/>
    </location>
</feature>
<evidence type="ECO:0000313" key="4">
    <source>
        <dbReference type="Proteomes" id="UP000070501"/>
    </source>
</evidence>
<feature type="compositionally biased region" description="Basic residues" evidence="1">
    <location>
        <begin position="211"/>
        <end position="220"/>
    </location>
</feature>
<proteinExistence type="predicted"/>
<dbReference type="InParanoid" id="A0A136J668"/>
<feature type="compositionally biased region" description="Acidic residues" evidence="1">
    <location>
        <begin position="332"/>
        <end position="357"/>
    </location>
</feature>
<sequence>MTTPAREVTVSRRSPCPQGYRLVPKGTPYMTLNCRKQALAAGHTVYQVLDDDDDDNDGRKPGGRPIGIRVPSSIHASVLAAFHATKEDRAEATRRRDAKLDAAYREAVLQMFPKIPRDSLAVVMSHAMRKCSGRVGRTGTLDVAEKAILGVQAHIRHRCTGYEKLLKGGMSWGKARQEVHEQIKKKSAEWGYHGKRHHSGRQRDVESHGKNTMKRKRKAKNPAINGSSAAKAGRVDNRERVGGRPDPPAATLMKPFKGKESRKQKTKQMRLATSAPPPLRHQPPQRGFTTTRSVAREAGFDGKRVATRSMALALRQAAGQSSATPEYIAISSDDDEGDDDDDDVSDSSGLEADENDSGGDGVIWISSDQGEESYEEDDGFSDYDDDDE</sequence>
<dbReference type="PANTHER" id="PTHR38113">
    <property type="match status" value="1"/>
</dbReference>
<protein>
    <recommendedName>
        <fullName evidence="2">DUF2293 domain-containing protein</fullName>
    </recommendedName>
</protein>
<evidence type="ECO:0000313" key="3">
    <source>
        <dbReference type="EMBL" id="KXJ92599.1"/>
    </source>
</evidence>
<organism evidence="3 4">
    <name type="scientific">Microdochium bolleyi</name>
    <dbReference type="NCBI Taxonomy" id="196109"/>
    <lineage>
        <taxon>Eukaryota</taxon>
        <taxon>Fungi</taxon>
        <taxon>Dikarya</taxon>
        <taxon>Ascomycota</taxon>
        <taxon>Pezizomycotina</taxon>
        <taxon>Sordariomycetes</taxon>
        <taxon>Xylariomycetidae</taxon>
        <taxon>Xylariales</taxon>
        <taxon>Microdochiaceae</taxon>
        <taxon>Microdochium</taxon>
    </lineage>
</organism>
<dbReference type="AlphaFoldDB" id="A0A136J668"/>
<dbReference type="InterPro" id="IPR018744">
    <property type="entry name" value="DUF2293"/>
</dbReference>
<evidence type="ECO:0000259" key="2">
    <source>
        <dbReference type="Pfam" id="PF10056"/>
    </source>
</evidence>